<dbReference type="InterPro" id="IPR029526">
    <property type="entry name" value="PGBD"/>
</dbReference>
<dbReference type="Pfam" id="PF13843">
    <property type="entry name" value="DDE_Tnp_1_7"/>
    <property type="match status" value="1"/>
</dbReference>
<evidence type="ECO:0000259" key="1">
    <source>
        <dbReference type="Pfam" id="PF13843"/>
    </source>
</evidence>
<evidence type="ECO:0000313" key="2">
    <source>
        <dbReference type="EMBL" id="KAK6177163.1"/>
    </source>
</evidence>
<sequence>MDVGMPIYRIGYAFTFAVYTGRNNDGSVETGLGHKVVMEMTEPMQGCYRQIYFDNFFNSPQLQLDLMKVKTYSCGTIRPNRKGFPDSLRKVKLKRGEANFAPCGDMVASTWQDKCTVNVLSTNSSPEMQQITRIGKGGKEESVMKPNAVISYNAFMGGVDLHDQNRSYYDLGRTSVKWRRYLFWWFWNSAIVNSYILYKLKRSSEQKPVMNHFQYRHLLAKQLCGGQQSVRRVAQKRKIERTLSVEGLLGHKLVKMPGRKRVCVLCSAEGRKTVKVGGVQTTFGCEQCAVNPCKSMCFAKYHNQSLLK</sequence>
<dbReference type="EMBL" id="JAZGQO010000010">
    <property type="protein sequence ID" value="KAK6177163.1"/>
    <property type="molecule type" value="Genomic_DNA"/>
</dbReference>
<keyword evidence="3" id="KW-1185">Reference proteome</keyword>
<gene>
    <name evidence="2" type="ORF">SNE40_015320</name>
</gene>
<reference evidence="2 3" key="1">
    <citation type="submission" date="2024-01" db="EMBL/GenBank/DDBJ databases">
        <title>The genome of the rayed Mediterranean limpet Patella caerulea (Linnaeus, 1758).</title>
        <authorList>
            <person name="Anh-Thu Weber A."/>
            <person name="Halstead-Nussloch G."/>
        </authorList>
    </citation>
    <scope>NUCLEOTIDE SEQUENCE [LARGE SCALE GENOMIC DNA]</scope>
    <source>
        <strain evidence="2">AATW-2023a</strain>
        <tissue evidence="2">Whole specimen</tissue>
    </source>
</reference>
<dbReference type="PANTHER" id="PTHR46599:SF2">
    <property type="entry name" value="PIGGYBAC TRANSPOSABLE ELEMENT-DERIVED PROTEIN 4-LIKE"/>
    <property type="match status" value="1"/>
</dbReference>
<accession>A0AAN8PKM0</accession>
<name>A0AAN8PKM0_PATCE</name>
<protein>
    <recommendedName>
        <fullName evidence="1">PiggyBac transposable element-derived protein domain-containing protein</fullName>
    </recommendedName>
</protein>
<organism evidence="2 3">
    <name type="scientific">Patella caerulea</name>
    <name type="common">Rayed Mediterranean limpet</name>
    <dbReference type="NCBI Taxonomy" id="87958"/>
    <lineage>
        <taxon>Eukaryota</taxon>
        <taxon>Metazoa</taxon>
        <taxon>Spiralia</taxon>
        <taxon>Lophotrochozoa</taxon>
        <taxon>Mollusca</taxon>
        <taxon>Gastropoda</taxon>
        <taxon>Patellogastropoda</taxon>
        <taxon>Patelloidea</taxon>
        <taxon>Patellidae</taxon>
        <taxon>Patella</taxon>
    </lineage>
</organism>
<dbReference type="AlphaFoldDB" id="A0AAN8PKM0"/>
<proteinExistence type="predicted"/>
<evidence type="ECO:0000313" key="3">
    <source>
        <dbReference type="Proteomes" id="UP001347796"/>
    </source>
</evidence>
<feature type="domain" description="PiggyBac transposable element-derived protein" evidence="1">
    <location>
        <begin position="11"/>
        <end position="195"/>
    </location>
</feature>
<dbReference type="PANTHER" id="PTHR46599">
    <property type="entry name" value="PIGGYBAC TRANSPOSABLE ELEMENT-DERIVED PROTEIN 4"/>
    <property type="match status" value="1"/>
</dbReference>
<dbReference type="Proteomes" id="UP001347796">
    <property type="component" value="Unassembled WGS sequence"/>
</dbReference>
<comment type="caution">
    <text evidence="2">The sequence shown here is derived from an EMBL/GenBank/DDBJ whole genome shotgun (WGS) entry which is preliminary data.</text>
</comment>